<dbReference type="PROSITE" id="PS51257">
    <property type="entry name" value="PROKAR_LIPOPROTEIN"/>
    <property type="match status" value="1"/>
</dbReference>
<evidence type="ECO:0000256" key="2">
    <source>
        <dbReference type="SAM" id="SignalP"/>
    </source>
</evidence>
<evidence type="ECO:0008006" key="5">
    <source>
        <dbReference type="Google" id="ProtNLM"/>
    </source>
</evidence>
<evidence type="ECO:0000313" key="3">
    <source>
        <dbReference type="EMBL" id="NYG36176.1"/>
    </source>
</evidence>
<organism evidence="3 4">
    <name type="scientific">Janibacter alkaliphilus</name>
    <dbReference type="NCBI Taxonomy" id="1069963"/>
    <lineage>
        <taxon>Bacteria</taxon>
        <taxon>Bacillati</taxon>
        <taxon>Actinomycetota</taxon>
        <taxon>Actinomycetes</taxon>
        <taxon>Micrococcales</taxon>
        <taxon>Intrasporangiaceae</taxon>
        <taxon>Janibacter</taxon>
    </lineage>
</organism>
<evidence type="ECO:0000256" key="1">
    <source>
        <dbReference type="SAM" id="MobiDB-lite"/>
    </source>
</evidence>
<feature type="compositionally biased region" description="Low complexity" evidence="1">
    <location>
        <begin position="34"/>
        <end position="65"/>
    </location>
</feature>
<dbReference type="Proteomes" id="UP000592181">
    <property type="component" value="Unassembled WGS sequence"/>
</dbReference>
<proteinExistence type="predicted"/>
<keyword evidence="2" id="KW-0732">Signal</keyword>
<dbReference type="AlphaFoldDB" id="A0A852WZ98"/>
<feature type="signal peptide" evidence="2">
    <location>
        <begin position="1"/>
        <end position="23"/>
    </location>
</feature>
<dbReference type="SUPFAM" id="SSF89392">
    <property type="entry name" value="Prokaryotic lipoproteins and lipoprotein localization factors"/>
    <property type="match status" value="1"/>
</dbReference>
<dbReference type="RefSeq" id="WP_179461730.1">
    <property type="nucleotide sequence ID" value="NZ_JACBZX010000001.1"/>
</dbReference>
<protein>
    <recommendedName>
        <fullName evidence="5">LppX_LprAFG lipoprotein</fullName>
    </recommendedName>
</protein>
<gene>
    <name evidence="3" type="ORF">BJY28_000645</name>
</gene>
<name>A0A852WZ98_9MICO</name>
<dbReference type="Gene3D" id="2.50.20.20">
    <property type="match status" value="1"/>
</dbReference>
<dbReference type="InterPro" id="IPR029046">
    <property type="entry name" value="LolA/LolB/LppX"/>
</dbReference>
<evidence type="ECO:0000313" key="4">
    <source>
        <dbReference type="Proteomes" id="UP000592181"/>
    </source>
</evidence>
<sequence length="263" mass="27512">MTGARLRAAAGVGVLGIALAGVAACGQESSSEATSVATPLPRTTTTMTAPEDPASTTTPSSTTTTGEAVDAAALTRRIGAAVDTAGSAEVDVRVGEGSIAARAQGPEDLRTGDREMELTANGRTSTYRCVDDACFAQGADRWTRIDLDASGTEQRAVALQVRLTSAERHLTAMLTATRGAGRQGREDVDGVSTTRYSLTADVDEALRVLGLPEGMDLGEGLVYDVWLDDEDRPRRISFRVGQAPGSLDLRDWGRAVDLSRPST</sequence>
<feature type="region of interest" description="Disordered" evidence="1">
    <location>
        <begin position="28"/>
        <end position="66"/>
    </location>
</feature>
<keyword evidence="4" id="KW-1185">Reference proteome</keyword>
<accession>A0A852WZ98</accession>
<dbReference type="EMBL" id="JACBZX010000001">
    <property type="protein sequence ID" value="NYG36176.1"/>
    <property type="molecule type" value="Genomic_DNA"/>
</dbReference>
<reference evidence="3 4" key="1">
    <citation type="submission" date="2020-07" db="EMBL/GenBank/DDBJ databases">
        <title>Sequencing the genomes of 1000 actinobacteria strains.</title>
        <authorList>
            <person name="Klenk H.-P."/>
        </authorList>
    </citation>
    <scope>NUCLEOTIDE SEQUENCE [LARGE SCALE GENOMIC DNA]</scope>
    <source>
        <strain evidence="3 4">DSM 24723</strain>
    </source>
</reference>
<feature type="chain" id="PRO_5039512421" description="LppX_LprAFG lipoprotein" evidence="2">
    <location>
        <begin position="24"/>
        <end position="263"/>
    </location>
</feature>
<comment type="caution">
    <text evidence="3">The sequence shown here is derived from an EMBL/GenBank/DDBJ whole genome shotgun (WGS) entry which is preliminary data.</text>
</comment>